<reference evidence="3" key="1">
    <citation type="submission" date="2021-07" db="EMBL/GenBank/DDBJ databases">
        <title>Genome Resource of American Ginseng Black Spot Pathogen Alternaria panax.</title>
        <authorList>
            <person name="Qiu C."/>
            <person name="Wang W."/>
            <person name="Liu Z."/>
        </authorList>
    </citation>
    <scope>NUCLEOTIDE SEQUENCE</scope>
    <source>
        <strain evidence="3">BNCC115425</strain>
    </source>
</reference>
<feature type="compositionally biased region" description="Basic and acidic residues" evidence="1">
    <location>
        <begin position="151"/>
        <end position="188"/>
    </location>
</feature>
<accession>A0AAD4IAY0</accession>
<dbReference type="PANTHER" id="PTHR24074">
    <property type="entry name" value="CO-CHAPERONE PROTEIN DJLA"/>
    <property type="match status" value="1"/>
</dbReference>
<dbReference type="InterPro" id="IPR050817">
    <property type="entry name" value="DjlA_DnaK_co-chaperone"/>
</dbReference>
<dbReference type="Gene3D" id="1.10.287.110">
    <property type="entry name" value="DnaJ domain"/>
    <property type="match status" value="1"/>
</dbReference>
<name>A0AAD4IAY0_9PLEO</name>
<feature type="domain" description="J" evidence="2">
    <location>
        <begin position="7"/>
        <end position="75"/>
    </location>
</feature>
<feature type="compositionally biased region" description="Basic and acidic residues" evidence="1">
    <location>
        <begin position="361"/>
        <end position="370"/>
    </location>
</feature>
<feature type="compositionally biased region" description="Polar residues" evidence="1">
    <location>
        <begin position="372"/>
        <end position="388"/>
    </location>
</feature>
<gene>
    <name evidence="3" type="ORF">G6011_09263</name>
</gene>
<feature type="compositionally biased region" description="Basic and acidic residues" evidence="1">
    <location>
        <begin position="330"/>
        <end position="339"/>
    </location>
</feature>
<dbReference type="Pfam" id="PF00226">
    <property type="entry name" value="DnaJ"/>
    <property type="match status" value="1"/>
</dbReference>
<feature type="compositionally biased region" description="Polar residues" evidence="1">
    <location>
        <begin position="138"/>
        <end position="149"/>
    </location>
</feature>
<proteinExistence type="predicted"/>
<dbReference type="SMART" id="SM00271">
    <property type="entry name" value="DnaJ"/>
    <property type="match status" value="1"/>
</dbReference>
<evidence type="ECO:0000256" key="1">
    <source>
        <dbReference type="SAM" id="MobiDB-lite"/>
    </source>
</evidence>
<dbReference type="PROSITE" id="PS00636">
    <property type="entry name" value="DNAJ_1"/>
    <property type="match status" value="1"/>
</dbReference>
<dbReference type="PROSITE" id="PS50076">
    <property type="entry name" value="DNAJ_2"/>
    <property type="match status" value="1"/>
</dbReference>
<sequence>MDEPTPDHYKALGVETTADASIIKATYRKLVLKCHPDKVTDPALKEQKQEEFHNIQQAYECLIDAEKRSKYDALVHLEKLRKERAAARGAAPRDRTARFDVPTPGGASFAATGPTRYTTEHRVPTTSREEDERFFTRYHSTPAKSSTAQKSSREKESSKSSRHVKEDRLRTDRDKTRAKEARSDRKFTNVDSESSSDEKARYEAAYKSRTEEDAARRRAEERRTYEDNRYAGAVPAVPAQRKMSVQEQEALRYQHKSRAQVEEEMSSRPSPARASSRDYFNPEPRLQRRDSARPEPVRRSSARPGKERPSMSRRDTDRTDRGIPEVVEWADDRYEERRMPSFKQATSSPAELARGMPPRSYTDRSTRHAENTPPSLSRSSTMPHVSSSSRRKESTAPRGPSALRENMTSEQYSNPEAYASPEKYASPERDAFPTVPPPSNVKTYYYPVTGAGVSAGEAPSPTPRHVVREPTSRQHRSKSPIGRPPIGPNRPAEPVAYKTVPRPSMPGRTDSSRTDTSRNISPSREDRGRSGRPRLYGEVSGESQPRHRVRQTSMEPENVQYARRYGPEDVRWAPRSGESDRGYASKPHLSRTATGISLPQDTPNSRLSDEQPGSQL</sequence>
<evidence type="ECO:0000313" key="3">
    <source>
        <dbReference type="EMBL" id="KAG9191175.1"/>
    </source>
</evidence>
<dbReference type="SUPFAM" id="SSF46565">
    <property type="entry name" value="Chaperone J-domain"/>
    <property type="match status" value="1"/>
</dbReference>
<dbReference type="InterPro" id="IPR036869">
    <property type="entry name" value="J_dom_sf"/>
</dbReference>
<feature type="region of interest" description="Disordered" evidence="1">
    <location>
        <begin position="84"/>
        <end position="616"/>
    </location>
</feature>
<comment type="caution">
    <text evidence="3">The sequence shown here is derived from an EMBL/GenBank/DDBJ whole genome shotgun (WGS) entry which is preliminary data.</text>
</comment>
<feature type="compositionally biased region" description="Basic and acidic residues" evidence="1">
    <location>
        <begin position="118"/>
        <end position="135"/>
    </location>
</feature>
<dbReference type="CDD" id="cd06257">
    <property type="entry name" value="DnaJ"/>
    <property type="match status" value="1"/>
</dbReference>
<protein>
    <recommendedName>
        <fullName evidence="2">J domain-containing protein</fullName>
    </recommendedName>
</protein>
<feature type="compositionally biased region" description="Basic and acidic residues" evidence="1">
    <location>
        <begin position="196"/>
        <end position="229"/>
    </location>
</feature>
<dbReference type="InterPro" id="IPR001623">
    <property type="entry name" value="DnaJ_domain"/>
</dbReference>
<dbReference type="PRINTS" id="PR00625">
    <property type="entry name" value="JDOMAIN"/>
</dbReference>
<evidence type="ECO:0000259" key="2">
    <source>
        <dbReference type="PROSITE" id="PS50076"/>
    </source>
</evidence>
<organism evidence="3 4">
    <name type="scientific">Alternaria panax</name>
    <dbReference type="NCBI Taxonomy" id="48097"/>
    <lineage>
        <taxon>Eukaryota</taxon>
        <taxon>Fungi</taxon>
        <taxon>Dikarya</taxon>
        <taxon>Ascomycota</taxon>
        <taxon>Pezizomycotina</taxon>
        <taxon>Dothideomycetes</taxon>
        <taxon>Pleosporomycetidae</taxon>
        <taxon>Pleosporales</taxon>
        <taxon>Pleosporineae</taxon>
        <taxon>Pleosporaceae</taxon>
        <taxon>Alternaria</taxon>
        <taxon>Alternaria sect. Panax</taxon>
    </lineage>
</organism>
<dbReference type="AlphaFoldDB" id="A0AAD4IAY0"/>
<dbReference type="EMBL" id="JAANER010000004">
    <property type="protein sequence ID" value="KAG9191175.1"/>
    <property type="molecule type" value="Genomic_DNA"/>
</dbReference>
<dbReference type="InterPro" id="IPR018253">
    <property type="entry name" value="DnaJ_domain_CS"/>
</dbReference>
<feature type="compositionally biased region" description="Basic and acidic residues" evidence="1">
    <location>
        <begin position="285"/>
        <end position="323"/>
    </location>
</feature>
<keyword evidence="4" id="KW-1185">Reference proteome</keyword>
<evidence type="ECO:0000313" key="4">
    <source>
        <dbReference type="Proteomes" id="UP001199106"/>
    </source>
</evidence>
<feature type="compositionally biased region" description="Basic and acidic residues" evidence="1">
    <location>
        <begin position="565"/>
        <end position="583"/>
    </location>
</feature>
<dbReference type="Proteomes" id="UP001199106">
    <property type="component" value="Unassembled WGS sequence"/>
</dbReference>
<feature type="compositionally biased region" description="Basic and acidic residues" evidence="1">
    <location>
        <begin position="84"/>
        <end position="98"/>
    </location>
</feature>
<feature type="compositionally biased region" description="Polar residues" evidence="1">
    <location>
        <begin position="591"/>
        <end position="616"/>
    </location>
</feature>